<dbReference type="Pfam" id="PF00176">
    <property type="entry name" value="SNF2-rel_dom"/>
    <property type="match status" value="1"/>
</dbReference>
<sequence length="450" mass="51783">MELRPFQVKNRDFLVKHKRCGLVDEMGLGKTRSALAALEMTGVLSGGARVLILCGKTATYVWRDEIEEHLPEALPAVYIVKGQPYQRNKIWRSASASEDAIFITTCAAAMRDWSTLAGVSWDIVIIDEYHRRCISRKSKTCLFLKSLKMEYFWPITGTPSKRGPQDMWAMLNIINRHRFSSYWRFINTFCFTEKNYWGTEILGPKNVPQFAQTIQPYFIRHEKKDVMPDMPDKIRQIIKIEMTSEQRRIVDALAKEMIAQTTGDNLVVASTVLTKILRMRQVLVCPKIIDPDLGIGGSIETTGEMIQDLPDPHCMVFTPFTAAMPYIEVHLKRVLLDPPIFIHLQGGLEPEELARRVKLVKVERGIAICSIQYAESFSIQTASYGFFPGYDWDPFVNYQAEDRMHRMDTENAVNLYYMRYIDSVTDDDLHTILDGKVMSVRKILQRLRAH</sequence>
<gene>
    <name evidence="3" type="ORF">LCGC14_2071020</name>
</gene>
<dbReference type="GO" id="GO:0006281">
    <property type="term" value="P:DNA repair"/>
    <property type="evidence" value="ECO:0007669"/>
    <property type="project" value="TreeGrafter"/>
</dbReference>
<accession>A0A0F9EIK9</accession>
<dbReference type="AlphaFoldDB" id="A0A0F9EIK9"/>
<proteinExistence type="predicted"/>
<feature type="domain" description="Helicase ATP-binding" evidence="2">
    <location>
        <begin position="11"/>
        <end position="177"/>
    </location>
</feature>
<name>A0A0F9EIK9_9ZZZZ</name>
<dbReference type="Gene3D" id="3.40.50.10810">
    <property type="entry name" value="Tandem AAA-ATPase domain"/>
    <property type="match status" value="1"/>
</dbReference>
<dbReference type="GO" id="GO:0005524">
    <property type="term" value="F:ATP binding"/>
    <property type="evidence" value="ECO:0007669"/>
    <property type="project" value="InterPro"/>
</dbReference>
<dbReference type="SUPFAM" id="SSF52540">
    <property type="entry name" value="P-loop containing nucleoside triphosphate hydrolases"/>
    <property type="match status" value="2"/>
</dbReference>
<dbReference type="Gene3D" id="3.40.50.300">
    <property type="entry name" value="P-loop containing nucleotide triphosphate hydrolases"/>
    <property type="match status" value="1"/>
</dbReference>
<dbReference type="PANTHER" id="PTHR45766:SF6">
    <property type="entry name" value="SWI_SNF-RELATED MATRIX-ASSOCIATED ACTIN-DEPENDENT REGULATOR OF CHROMATIN SUBFAMILY A-LIKE PROTEIN 1"/>
    <property type="match status" value="1"/>
</dbReference>
<dbReference type="InterPro" id="IPR038718">
    <property type="entry name" value="SNF2-like_sf"/>
</dbReference>
<evidence type="ECO:0000313" key="3">
    <source>
        <dbReference type="EMBL" id="KKL73824.1"/>
    </source>
</evidence>
<reference evidence="3" key="1">
    <citation type="journal article" date="2015" name="Nature">
        <title>Complex archaea that bridge the gap between prokaryotes and eukaryotes.</title>
        <authorList>
            <person name="Spang A."/>
            <person name="Saw J.H."/>
            <person name="Jorgensen S.L."/>
            <person name="Zaremba-Niedzwiedzka K."/>
            <person name="Martijn J."/>
            <person name="Lind A.E."/>
            <person name="van Eijk R."/>
            <person name="Schleper C."/>
            <person name="Guy L."/>
            <person name="Ettema T.J."/>
        </authorList>
    </citation>
    <scope>NUCLEOTIDE SEQUENCE</scope>
</reference>
<evidence type="ECO:0000259" key="2">
    <source>
        <dbReference type="PROSITE" id="PS51192"/>
    </source>
</evidence>
<dbReference type="GO" id="GO:0031297">
    <property type="term" value="P:replication fork processing"/>
    <property type="evidence" value="ECO:0007669"/>
    <property type="project" value="TreeGrafter"/>
</dbReference>
<dbReference type="PANTHER" id="PTHR45766">
    <property type="entry name" value="DNA ANNEALING HELICASE AND ENDONUCLEASE ZRANB3 FAMILY MEMBER"/>
    <property type="match status" value="1"/>
</dbReference>
<organism evidence="3">
    <name type="scientific">marine sediment metagenome</name>
    <dbReference type="NCBI Taxonomy" id="412755"/>
    <lineage>
        <taxon>unclassified sequences</taxon>
        <taxon>metagenomes</taxon>
        <taxon>ecological metagenomes</taxon>
    </lineage>
</organism>
<keyword evidence="1" id="KW-0378">Hydrolase</keyword>
<comment type="caution">
    <text evidence="3">The sequence shown here is derived from an EMBL/GenBank/DDBJ whole genome shotgun (WGS) entry which is preliminary data.</text>
</comment>
<dbReference type="InterPro" id="IPR000330">
    <property type="entry name" value="SNF2_N"/>
</dbReference>
<protein>
    <recommendedName>
        <fullName evidence="2">Helicase ATP-binding domain-containing protein</fullName>
    </recommendedName>
</protein>
<dbReference type="EMBL" id="LAZR01024844">
    <property type="protein sequence ID" value="KKL73824.1"/>
    <property type="molecule type" value="Genomic_DNA"/>
</dbReference>
<dbReference type="InterPro" id="IPR014001">
    <property type="entry name" value="Helicase_ATP-bd"/>
</dbReference>
<dbReference type="PROSITE" id="PS51192">
    <property type="entry name" value="HELICASE_ATP_BIND_1"/>
    <property type="match status" value="1"/>
</dbReference>
<dbReference type="GO" id="GO:0016787">
    <property type="term" value="F:hydrolase activity"/>
    <property type="evidence" value="ECO:0007669"/>
    <property type="project" value="UniProtKB-KW"/>
</dbReference>
<dbReference type="SMART" id="SM00487">
    <property type="entry name" value="DEXDc"/>
    <property type="match status" value="1"/>
</dbReference>
<evidence type="ECO:0000256" key="1">
    <source>
        <dbReference type="ARBA" id="ARBA00022801"/>
    </source>
</evidence>
<dbReference type="InterPro" id="IPR027417">
    <property type="entry name" value="P-loop_NTPase"/>
</dbReference>